<gene>
    <name evidence="2" type="ORF">SPIL2461_LOCUS9683</name>
</gene>
<dbReference type="OrthoDB" id="448649at2759"/>
<accession>A0A812QM58</accession>
<dbReference type="SUPFAM" id="SSF68906">
    <property type="entry name" value="SAP domain"/>
    <property type="match status" value="1"/>
</dbReference>
<reference evidence="2" key="1">
    <citation type="submission" date="2021-02" db="EMBL/GenBank/DDBJ databases">
        <authorList>
            <person name="Dougan E. K."/>
            <person name="Rhodes N."/>
            <person name="Thang M."/>
            <person name="Chan C."/>
        </authorList>
    </citation>
    <scope>NUCLEOTIDE SEQUENCE</scope>
</reference>
<dbReference type="InterPro" id="IPR019345">
    <property type="entry name" value="ARMET_C"/>
</dbReference>
<proteinExistence type="predicted"/>
<sequence length="94" mass="10383">MEAQAVELGKMGVKELKELLKDAGVSFAGATEKEDLVRLLTKARAQAKANDVKFVASRQWQRVPDGVALPPGLEVKFDMDRGCNYARIPPEKKK</sequence>
<protein>
    <recommendedName>
        <fullName evidence="1">ARMET C-terminal domain-containing protein</fullName>
    </recommendedName>
</protein>
<dbReference type="Gene3D" id="1.10.720.30">
    <property type="entry name" value="SAP domain"/>
    <property type="match status" value="1"/>
</dbReference>
<organism evidence="2 3">
    <name type="scientific">Symbiodinium pilosum</name>
    <name type="common">Dinoflagellate</name>
    <dbReference type="NCBI Taxonomy" id="2952"/>
    <lineage>
        <taxon>Eukaryota</taxon>
        <taxon>Sar</taxon>
        <taxon>Alveolata</taxon>
        <taxon>Dinophyceae</taxon>
        <taxon>Suessiales</taxon>
        <taxon>Symbiodiniaceae</taxon>
        <taxon>Symbiodinium</taxon>
    </lineage>
</organism>
<evidence type="ECO:0000313" key="3">
    <source>
        <dbReference type="Proteomes" id="UP000649617"/>
    </source>
</evidence>
<dbReference type="InterPro" id="IPR036361">
    <property type="entry name" value="SAP_dom_sf"/>
</dbReference>
<dbReference type="EMBL" id="CAJNIZ010017125">
    <property type="protein sequence ID" value="CAE7393990.1"/>
    <property type="molecule type" value="Genomic_DNA"/>
</dbReference>
<feature type="domain" description="ARMET C-terminal" evidence="1">
    <location>
        <begin position="6"/>
        <end position="41"/>
    </location>
</feature>
<evidence type="ECO:0000313" key="2">
    <source>
        <dbReference type="EMBL" id="CAE7393990.1"/>
    </source>
</evidence>
<keyword evidence="3" id="KW-1185">Reference proteome</keyword>
<evidence type="ECO:0000259" key="1">
    <source>
        <dbReference type="Pfam" id="PF10208"/>
    </source>
</evidence>
<dbReference type="Pfam" id="PF10208">
    <property type="entry name" value="ARMET_C"/>
    <property type="match status" value="1"/>
</dbReference>
<dbReference type="Proteomes" id="UP000649617">
    <property type="component" value="Unassembled WGS sequence"/>
</dbReference>
<dbReference type="AlphaFoldDB" id="A0A812QM58"/>
<comment type="caution">
    <text evidence="2">The sequence shown here is derived from an EMBL/GenBank/DDBJ whole genome shotgun (WGS) entry which is preliminary data.</text>
</comment>
<name>A0A812QM58_SYMPI</name>